<dbReference type="Proteomes" id="UP001198862">
    <property type="component" value="Unassembled WGS sequence"/>
</dbReference>
<accession>A0ABS8KRX1</accession>
<organism evidence="2 3">
    <name type="scientific">Reyranella aquatilis</name>
    <dbReference type="NCBI Taxonomy" id="2035356"/>
    <lineage>
        <taxon>Bacteria</taxon>
        <taxon>Pseudomonadati</taxon>
        <taxon>Pseudomonadota</taxon>
        <taxon>Alphaproteobacteria</taxon>
        <taxon>Hyphomicrobiales</taxon>
        <taxon>Reyranellaceae</taxon>
        <taxon>Reyranella</taxon>
    </lineage>
</organism>
<protein>
    <recommendedName>
        <fullName evidence="4">Sulfotransferase domain-containing protein</fullName>
    </recommendedName>
</protein>
<reference evidence="2 3" key="1">
    <citation type="submission" date="2021-11" db="EMBL/GenBank/DDBJ databases">
        <authorList>
            <person name="Lee D.-H."/>
            <person name="Kim S.-B."/>
        </authorList>
    </citation>
    <scope>NUCLEOTIDE SEQUENCE [LARGE SCALE GENOMIC DNA]</scope>
    <source>
        <strain evidence="2 3">KCTC 52223</strain>
    </source>
</reference>
<dbReference type="Gene3D" id="3.40.50.300">
    <property type="entry name" value="P-loop containing nucleotide triphosphate hydrolases"/>
    <property type="match status" value="1"/>
</dbReference>
<dbReference type="RefSeq" id="WP_230549755.1">
    <property type="nucleotide sequence ID" value="NZ_JAJISD010000002.1"/>
</dbReference>
<gene>
    <name evidence="2" type="ORF">LJ725_06120</name>
</gene>
<proteinExistence type="predicted"/>
<feature type="region of interest" description="Disordered" evidence="1">
    <location>
        <begin position="266"/>
        <end position="299"/>
    </location>
</feature>
<evidence type="ECO:0000313" key="2">
    <source>
        <dbReference type="EMBL" id="MCC8428532.1"/>
    </source>
</evidence>
<evidence type="ECO:0000313" key="3">
    <source>
        <dbReference type="Proteomes" id="UP001198862"/>
    </source>
</evidence>
<name>A0ABS8KRX1_9HYPH</name>
<dbReference type="EMBL" id="JAJISD010000002">
    <property type="protein sequence ID" value="MCC8428532.1"/>
    <property type="molecule type" value="Genomic_DNA"/>
</dbReference>
<evidence type="ECO:0000256" key="1">
    <source>
        <dbReference type="SAM" id="MobiDB-lite"/>
    </source>
</evidence>
<dbReference type="SUPFAM" id="SSF52540">
    <property type="entry name" value="P-loop containing nucleoside triphosphate hydrolases"/>
    <property type="match status" value="1"/>
</dbReference>
<feature type="compositionally biased region" description="Basic and acidic residues" evidence="1">
    <location>
        <begin position="286"/>
        <end position="299"/>
    </location>
</feature>
<dbReference type="InterPro" id="IPR027417">
    <property type="entry name" value="P-loop_NTPase"/>
</dbReference>
<sequence length="345" mass="39336">MFGNYRLPVLSTVPRSGTWFLRYVFSFVCHLDQGGRLDDLLTGEIVGNPQGPAFDFERFRGGPLFRVAGTLPDDHLFIGHTVCPGFANRTDQPDWWKQGSFHVRGYDALHEEESYRNTPVDLATYDFAPIKVPAMDRAARKGRGAPIALVYRNPIDQAASYFRYCQAHVSPAYHVLRGRPVADMSFREYLFEAALNSYARQFVSYQEQAARYPGLVKLVPYEGLIDRPVETLTALLDHFSATRRPWPMLPAAVRLARKEHMRAIEGRLGRSLDGTRNGRNSQSHMRASDDTEREQPMDPELRDEAVSMLGGMGIDCRLFAWPAQRAPSIRLAYNDEEWHRKRASR</sequence>
<evidence type="ECO:0008006" key="4">
    <source>
        <dbReference type="Google" id="ProtNLM"/>
    </source>
</evidence>
<comment type="caution">
    <text evidence="2">The sequence shown here is derived from an EMBL/GenBank/DDBJ whole genome shotgun (WGS) entry which is preliminary data.</text>
</comment>
<keyword evidence="3" id="KW-1185">Reference proteome</keyword>